<keyword evidence="1" id="KW-0812">Transmembrane</keyword>
<proteinExistence type="predicted"/>
<reference evidence="3" key="1">
    <citation type="submission" date="2016-10" db="EMBL/GenBank/DDBJ databases">
        <authorList>
            <person name="Varghese N."/>
            <person name="Submissions S."/>
        </authorList>
    </citation>
    <scope>NUCLEOTIDE SEQUENCE [LARGE SCALE GENOMIC DNA]</scope>
    <source>
        <strain evidence="3">DSM 44675</strain>
    </source>
</reference>
<feature type="transmembrane region" description="Helical" evidence="1">
    <location>
        <begin position="185"/>
        <end position="206"/>
    </location>
</feature>
<dbReference type="EMBL" id="FOAW01000008">
    <property type="protein sequence ID" value="SEL37302.1"/>
    <property type="molecule type" value="Genomic_DNA"/>
</dbReference>
<accession>A0A1H7PNF5</accession>
<name>A0A1H7PNF5_9NOCA</name>
<sequence>MTITPALLYRLSGVAIIVAFALNLTGGLLHPVLGGNAHSVESLTSFTSPWAQMILLLGTIIQLIALPGVYAWFAGKAGVAGLVGFVALYSSLMLTALTHLAIEAFASYTLASNPDTAYLVPADGSLIDSTAFVVMQMAGGLTYLVSLLAFGIILVWTRAVPLWIGVIMTIGGVIGVIPWPEVPGVAGLVIELPRGLAFAAIGLVILRAHGRPQVTEAPSTPARVTAPTPA</sequence>
<evidence type="ECO:0008006" key="4">
    <source>
        <dbReference type="Google" id="ProtNLM"/>
    </source>
</evidence>
<dbReference type="RefSeq" id="WP_072752955.1">
    <property type="nucleotide sequence ID" value="NZ_FOAW01000008.1"/>
</dbReference>
<organism evidence="2 3">
    <name type="scientific">Rhodococcus maanshanensis</name>
    <dbReference type="NCBI Taxonomy" id="183556"/>
    <lineage>
        <taxon>Bacteria</taxon>
        <taxon>Bacillati</taxon>
        <taxon>Actinomycetota</taxon>
        <taxon>Actinomycetes</taxon>
        <taxon>Mycobacteriales</taxon>
        <taxon>Nocardiaceae</taxon>
        <taxon>Rhodococcus</taxon>
    </lineage>
</organism>
<evidence type="ECO:0000313" key="2">
    <source>
        <dbReference type="EMBL" id="SEL37302.1"/>
    </source>
</evidence>
<keyword evidence="3" id="KW-1185">Reference proteome</keyword>
<keyword evidence="1" id="KW-1133">Transmembrane helix</keyword>
<feature type="transmembrane region" description="Helical" evidence="1">
    <location>
        <begin position="162"/>
        <end position="179"/>
    </location>
</feature>
<dbReference type="OrthoDB" id="5143210at2"/>
<feature type="transmembrane region" description="Helical" evidence="1">
    <location>
        <begin position="50"/>
        <end position="73"/>
    </location>
</feature>
<dbReference type="Proteomes" id="UP000198677">
    <property type="component" value="Unassembled WGS sequence"/>
</dbReference>
<feature type="transmembrane region" description="Helical" evidence="1">
    <location>
        <begin position="85"/>
        <end position="111"/>
    </location>
</feature>
<protein>
    <recommendedName>
        <fullName evidence="4">DUF4386 domain-containing protein</fullName>
    </recommendedName>
</protein>
<feature type="transmembrane region" description="Helical" evidence="1">
    <location>
        <begin position="131"/>
        <end position="155"/>
    </location>
</feature>
<feature type="transmembrane region" description="Helical" evidence="1">
    <location>
        <begin position="7"/>
        <end position="30"/>
    </location>
</feature>
<evidence type="ECO:0000313" key="3">
    <source>
        <dbReference type="Proteomes" id="UP000198677"/>
    </source>
</evidence>
<evidence type="ECO:0000256" key="1">
    <source>
        <dbReference type="SAM" id="Phobius"/>
    </source>
</evidence>
<gene>
    <name evidence="2" type="ORF">SAMN05444583_108112</name>
</gene>
<dbReference type="AlphaFoldDB" id="A0A1H7PNF5"/>
<keyword evidence="1" id="KW-0472">Membrane</keyword>